<comment type="similarity">
    <text evidence="1 2">Belongs to the anti-sigma-factor antagonist family.</text>
</comment>
<dbReference type="OrthoDB" id="3298352at2"/>
<gene>
    <name evidence="4" type="ORF">CLV67_113176</name>
</gene>
<dbReference type="AlphaFoldDB" id="A0A2T0K5T0"/>
<dbReference type="InterPro" id="IPR036513">
    <property type="entry name" value="STAS_dom_sf"/>
</dbReference>
<sequence length="102" mass="10950">MHIECRHEGATTWLAPTGELDMVSGPLLLEHVERELTPGHVRHLVVDMAAVTFCDSAGIEALLSARNAATDRAATLRTVNVVGLARRTLEITGMLDFLGGSD</sequence>
<dbReference type="PANTHER" id="PTHR33495">
    <property type="entry name" value="ANTI-SIGMA FACTOR ANTAGONIST TM_1081-RELATED-RELATED"/>
    <property type="match status" value="1"/>
</dbReference>
<comment type="caution">
    <text evidence="4">The sequence shown here is derived from an EMBL/GenBank/DDBJ whole genome shotgun (WGS) entry which is preliminary data.</text>
</comment>
<accession>A0A2T0K5T0</accession>
<name>A0A2T0K5T0_9ACTN</name>
<protein>
    <recommendedName>
        <fullName evidence="2">Anti-sigma factor antagonist</fullName>
    </recommendedName>
</protein>
<dbReference type="EMBL" id="PVMZ01000013">
    <property type="protein sequence ID" value="PRX18342.1"/>
    <property type="molecule type" value="Genomic_DNA"/>
</dbReference>
<organism evidence="4 5">
    <name type="scientific">Actinoplanes italicus</name>
    <dbReference type="NCBI Taxonomy" id="113567"/>
    <lineage>
        <taxon>Bacteria</taxon>
        <taxon>Bacillati</taxon>
        <taxon>Actinomycetota</taxon>
        <taxon>Actinomycetes</taxon>
        <taxon>Micromonosporales</taxon>
        <taxon>Micromonosporaceae</taxon>
        <taxon>Actinoplanes</taxon>
    </lineage>
</organism>
<dbReference type="Pfam" id="PF01740">
    <property type="entry name" value="STAS"/>
    <property type="match status" value="1"/>
</dbReference>
<dbReference type="SUPFAM" id="SSF52091">
    <property type="entry name" value="SpoIIaa-like"/>
    <property type="match status" value="1"/>
</dbReference>
<evidence type="ECO:0000259" key="3">
    <source>
        <dbReference type="PROSITE" id="PS50801"/>
    </source>
</evidence>
<dbReference type="PROSITE" id="PS50801">
    <property type="entry name" value="STAS"/>
    <property type="match status" value="1"/>
</dbReference>
<dbReference type="PANTHER" id="PTHR33495:SF2">
    <property type="entry name" value="ANTI-SIGMA FACTOR ANTAGONIST TM_1081-RELATED"/>
    <property type="match status" value="1"/>
</dbReference>
<dbReference type="Gene3D" id="3.30.750.24">
    <property type="entry name" value="STAS domain"/>
    <property type="match status" value="1"/>
</dbReference>
<dbReference type="CDD" id="cd07043">
    <property type="entry name" value="STAS_anti-anti-sigma_factors"/>
    <property type="match status" value="1"/>
</dbReference>
<proteinExistence type="inferred from homology"/>
<feature type="domain" description="STAS" evidence="3">
    <location>
        <begin position="1"/>
        <end position="102"/>
    </location>
</feature>
<dbReference type="NCBIfam" id="TIGR00377">
    <property type="entry name" value="ant_ant_sig"/>
    <property type="match status" value="1"/>
</dbReference>
<dbReference type="InterPro" id="IPR003658">
    <property type="entry name" value="Anti-sigma_ant"/>
</dbReference>
<evidence type="ECO:0000313" key="5">
    <source>
        <dbReference type="Proteomes" id="UP000239415"/>
    </source>
</evidence>
<dbReference type="RefSeq" id="WP_106324029.1">
    <property type="nucleotide sequence ID" value="NZ_BOMO01000102.1"/>
</dbReference>
<dbReference type="Proteomes" id="UP000239415">
    <property type="component" value="Unassembled WGS sequence"/>
</dbReference>
<dbReference type="GO" id="GO:0043856">
    <property type="term" value="F:anti-sigma factor antagonist activity"/>
    <property type="evidence" value="ECO:0007669"/>
    <property type="project" value="InterPro"/>
</dbReference>
<keyword evidence="5" id="KW-1185">Reference proteome</keyword>
<evidence type="ECO:0000256" key="2">
    <source>
        <dbReference type="RuleBase" id="RU003749"/>
    </source>
</evidence>
<evidence type="ECO:0000256" key="1">
    <source>
        <dbReference type="ARBA" id="ARBA00009013"/>
    </source>
</evidence>
<reference evidence="4 5" key="1">
    <citation type="submission" date="2018-03" db="EMBL/GenBank/DDBJ databases">
        <title>Genomic Encyclopedia of Archaeal and Bacterial Type Strains, Phase II (KMG-II): from individual species to whole genera.</title>
        <authorList>
            <person name="Goeker M."/>
        </authorList>
    </citation>
    <scope>NUCLEOTIDE SEQUENCE [LARGE SCALE GENOMIC DNA]</scope>
    <source>
        <strain evidence="4 5">DSM 43146</strain>
    </source>
</reference>
<dbReference type="InterPro" id="IPR002645">
    <property type="entry name" value="STAS_dom"/>
</dbReference>
<evidence type="ECO:0000313" key="4">
    <source>
        <dbReference type="EMBL" id="PRX18342.1"/>
    </source>
</evidence>